<dbReference type="PANTHER" id="PTHR30558:SF7">
    <property type="entry name" value="TOL-PAL SYSTEM PROTEIN TOLR"/>
    <property type="match status" value="1"/>
</dbReference>
<keyword evidence="7" id="KW-0813">Transport</keyword>
<comment type="subcellular location">
    <subcellularLocation>
        <location evidence="1">Cell membrane</location>
        <topology evidence="1">Single-pass membrane protein</topology>
    </subcellularLocation>
    <subcellularLocation>
        <location evidence="7">Cell membrane</location>
        <topology evidence="7">Single-pass type II membrane protein</topology>
    </subcellularLocation>
</comment>
<evidence type="ECO:0000313" key="10">
    <source>
        <dbReference type="Proteomes" id="UP000589520"/>
    </source>
</evidence>
<keyword evidence="10" id="KW-1185">Reference proteome</keyword>
<keyword evidence="6 8" id="KW-0472">Membrane</keyword>
<evidence type="ECO:0000256" key="2">
    <source>
        <dbReference type="ARBA" id="ARBA00005811"/>
    </source>
</evidence>
<evidence type="ECO:0000256" key="1">
    <source>
        <dbReference type="ARBA" id="ARBA00004162"/>
    </source>
</evidence>
<dbReference type="EMBL" id="JACCCW010000001">
    <property type="protein sequence ID" value="NYF78784.1"/>
    <property type="molecule type" value="Genomic_DNA"/>
</dbReference>
<evidence type="ECO:0000256" key="4">
    <source>
        <dbReference type="ARBA" id="ARBA00022692"/>
    </source>
</evidence>
<feature type="transmembrane region" description="Helical" evidence="8">
    <location>
        <begin position="21"/>
        <end position="39"/>
    </location>
</feature>
<sequence>MGINKRDEGKKVNSNINVTPMVDVMLVLLIIFMVITPMLNNKVNVDLPKADAAVVMEDANKEDAVTVAVTRDGRTFLGSDQVTVDDIGSKIAAKLENKTNKEVYFRGDSRANYGKIMDAVDGIRSAGVSQIGLLTEKTEK</sequence>
<organism evidence="9 10">
    <name type="scientific">Granulicella arctica</name>
    <dbReference type="NCBI Taxonomy" id="940613"/>
    <lineage>
        <taxon>Bacteria</taxon>
        <taxon>Pseudomonadati</taxon>
        <taxon>Acidobacteriota</taxon>
        <taxon>Terriglobia</taxon>
        <taxon>Terriglobales</taxon>
        <taxon>Acidobacteriaceae</taxon>
        <taxon>Granulicella</taxon>
    </lineage>
</organism>
<dbReference type="InterPro" id="IPR003400">
    <property type="entry name" value="ExbD"/>
</dbReference>
<dbReference type="PANTHER" id="PTHR30558">
    <property type="entry name" value="EXBD MEMBRANE COMPONENT OF PMF-DRIVEN MACROMOLECULE IMPORT SYSTEM"/>
    <property type="match status" value="1"/>
</dbReference>
<gene>
    <name evidence="9" type="ORF">HDF17_001071</name>
</gene>
<dbReference type="GO" id="GO:0005886">
    <property type="term" value="C:plasma membrane"/>
    <property type="evidence" value="ECO:0007669"/>
    <property type="project" value="UniProtKB-SubCell"/>
</dbReference>
<evidence type="ECO:0000256" key="5">
    <source>
        <dbReference type="ARBA" id="ARBA00022989"/>
    </source>
</evidence>
<keyword evidence="7" id="KW-0653">Protein transport</keyword>
<evidence type="ECO:0000313" key="9">
    <source>
        <dbReference type="EMBL" id="NYF78784.1"/>
    </source>
</evidence>
<evidence type="ECO:0000256" key="7">
    <source>
        <dbReference type="RuleBase" id="RU003879"/>
    </source>
</evidence>
<keyword evidence="5 8" id="KW-1133">Transmembrane helix</keyword>
<name>A0A7Y9PF81_9BACT</name>
<dbReference type="GO" id="GO:0015031">
    <property type="term" value="P:protein transport"/>
    <property type="evidence" value="ECO:0007669"/>
    <property type="project" value="UniProtKB-KW"/>
</dbReference>
<keyword evidence="3" id="KW-1003">Cell membrane</keyword>
<dbReference type="AlphaFoldDB" id="A0A7Y9PF81"/>
<dbReference type="GO" id="GO:0022857">
    <property type="term" value="F:transmembrane transporter activity"/>
    <property type="evidence" value="ECO:0007669"/>
    <property type="project" value="InterPro"/>
</dbReference>
<proteinExistence type="inferred from homology"/>
<dbReference type="Proteomes" id="UP000589520">
    <property type="component" value="Unassembled WGS sequence"/>
</dbReference>
<evidence type="ECO:0000256" key="3">
    <source>
        <dbReference type="ARBA" id="ARBA00022475"/>
    </source>
</evidence>
<dbReference type="Gene3D" id="3.30.420.270">
    <property type="match status" value="1"/>
</dbReference>
<accession>A0A7Y9PF81</accession>
<evidence type="ECO:0000256" key="6">
    <source>
        <dbReference type="ARBA" id="ARBA00023136"/>
    </source>
</evidence>
<keyword evidence="4 7" id="KW-0812">Transmembrane</keyword>
<comment type="similarity">
    <text evidence="2 7">Belongs to the ExbD/TolR family.</text>
</comment>
<dbReference type="Pfam" id="PF02472">
    <property type="entry name" value="ExbD"/>
    <property type="match status" value="1"/>
</dbReference>
<reference evidence="9 10" key="1">
    <citation type="submission" date="2020-07" db="EMBL/GenBank/DDBJ databases">
        <title>Genomic Encyclopedia of Type Strains, Phase IV (KMG-V): Genome sequencing to study the core and pangenomes of soil and plant-associated prokaryotes.</title>
        <authorList>
            <person name="Whitman W."/>
        </authorList>
    </citation>
    <scope>NUCLEOTIDE SEQUENCE [LARGE SCALE GENOMIC DNA]</scope>
    <source>
        <strain evidence="9 10">X4EP2</strain>
    </source>
</reference>
<comment type="caution">
    <text evidence="9">The sequence shown here is derived from an EMBL/GenBank/DDBJ whole genome shotgun (WGS) entry which is preliminary data.</text>
</comment>
<protein>
    <submittedName>
        <fullName evidence="9">Biopolymer transport protein ExbD/biopolymer transport protein TolR</fullName>
    </submittedName>
</protein>
<dbReference type="RefSeq" id="WP_179488506.1">
    <property type="nucleotide sequence ID" value="NZ_JACCCW010000001.1"/>
</dbReference>
<evidence type="ECO:0000256" key="8">
    <source>
        <dbReference type="SAM" id="Phobius"/>
    </source>
</evidence>